<dbReference type="SUPFAM" id="SSF50156">
    <property type="entry name" value="PDZ domain-like"/>
    <property type="match status" value="1"/>
</dbReference>
<dbReference type="EMBL" id="JAQJZL010000002">
    <property type="protein sequence ID" value="KAJ6050897.1"/>
    <property type="molecule type" value="Genomic_DNA"/>
</dbReference>
<dbReference type="InterPro" id="IPR036034">
    <property type="entry name" value="PDZ_sf"/>
</dbReference>
<evidence type="ECO:0000313" key="8">
    <source>
        <dbReference type="Proteomes" id="UP001219568"/>
    </source>
</evidence>
<dbReference type="GO" id="GO:0070682">
    <property type="term" value="P:proteasome regulatory particle assembly"/>
    <property type="evidence" value="ECO:0007669"/>
    <property type="project" value="InterPro"/>
</dbReference>
<evidence type="ECO:0000256" key="2">
    <source>
        <dbReference type="ARBA" id="ARBA00023186"/>
    </source>
</evidence>
<feature type="compositionally biased region" description="Low complexity" evidence="5">
    <location>
        <begin position="124"/>
        <end position="138"/>
    </location>
</feature>
<organism evidence="7 8">
    <name type="scientific">Penicillium canescens</name>
    <dbReference type="NCBI Taxonomy" id="5083"/>
    <lineage>
        <taxon>Eukaryota</taxon>
        <taxon>Fungi</taxon>
        <taxon>Dikarya</taxon>
        <taxon>Ascomycota</taxon>
        <taxon>Pezizomycotina</taxon>
        <taxon>Eurotiomycetes</taxon>
        <taxon>Eurotiomycetidae</taxon>
        <taxon>Eurotiales</taxon>
        <taxon>Aspergillaceae</taxon>
        <taxon>Penicillium</taxon>
    </lineage>
</organism>
<dbReference type="Proteomes" id="UP001219568">
    <property type="component" value="Unassembled WGS sequence"/>
</dbReference>
<evidence type="ECO:0000256" key="3">
    <source>
        <dbReference type="ARBA" id="ARBA00068021"/>
    </source>
</evidence>
<dbReference type="InterPro" id="IPR040815">
    <property type="entry name" value="Nas2_N"/>
</dbReference>
<evidence type="ECO:0000259" key="6">
    <source>
        <dbReference type="SMART" id="SM00228"/>
    </source>
</evidence>
<dbReference type="Pfam" id="PF17820">
    <property type="entry name" value="PDZ_6"/>
    <property type="match status" value="1"/>
</dbReference>
<keyword evidence="8" id="KW-1185">Reference proteome</keyword>
<dbReference type="PANTHER" id="PTHR12651:SF1">
    <property type="entry name" value="26S PROTEASOME NON-ATPASE REGULATORY SUBUNIT 9"/>
    <property type="match status" value="1"/>
</dbReference>
<dbReference type="GO" id="GO:0005737">
    <property type="term" value="C:cytoplasm"/>
    <property type="evidence" value="ECO:0007669"/>
    <property type="project" value="TreeGrafter"/>
</dbReference>
<dbReference type="FunFam" id="2.30.42.10:FF:000107">
    <property type="entry name" value="26S proteasome non-ATPase regulatory subunit 9"/>
    <property type="match status" value="1"/>
</dbReference>
<dbReference type="SMART" id="SM00228">
    <property type="entry name" value="PDZ"/>
    <property type="match status" value="1"/>
</dbReference>
<dbReference type="InterPro" id="IPR035269">
    <property type="entry name" value="PSMD9"/>
</dbReference>
<dbReference type="InterPro" id="IPR001478">
    <property type="entry name" value="PDZ"/>
</dbReference>
<keyword evidence="4" id="KW-0175">Coiled coil</keyword>
<comment type="caution">
    <text evidence="7">The sequence shown here is derived from an EMBL/GenBank/DDBJ whole genome shotgun (WGS) entry which is preliminary data.</text>
</comment>
<evidence type="ECO:0000256" key="5">
    <source>
        <dbReference type="SAM" id="MobiDB-lite"/>
    </source>
</evidence>
<reference evidence="7" key="2">
    <citation type="submission" date="2023-01" db="EMBL/GenBank/DDBJ databases">
        <authorList>
            <person name="Petersen C."/>
        </authorList>
    </citation>
    <scope>NUCLEOTIDE SEQUENCE</scope>
    <source>
        <strain evidence="7">IBT 15450</strain>
    </source>
</reference>
<evidence type="ECO:0000313" key="7">
    <source>
        <dbReference type="EMBL" id="KAJ6050897.1"/>
    </source>
</evidence>
<feature type="coiled-coil region" evidence="4">
    <location>
        <begin position="24"/>
        <end position="51"/>
    </location>
</feature>
<name>A0AAD6IHX5_PENCN</name>
<dbReference type="PANTHER" id="PTHR12651">
    <property type="entry name" value="26S PROTEASOME NON-ATPASE REGULATORY SUBUNIT 9"/>
    <property type="match status" value="1"/>
</dbReference>
<comment type="similarity">
    <text evidence="1">Belongs to the proteasome subunit p27 family.</text>
</comment>
<proteinExistence type="inferred from homology"/>
<feature type="compositionally biased region" description="Polar residues" evidence="5">
    <location>
        <begin position="112"/>
        <end position="123"/>
    </location>
</feature>
<reference evidence="7" key="1">
    <citation type="journal article" date="2023" name="IMA Fungus">
        <title>Comparative genomic study of the Penicillium genus elucidates a diverse pangenome and 15 lateral gene transfer events.</title>
        <authorList>
            <person name="Petersen C."/>
            <person name="Sorensen T."/>
            <person name="Nielsen M.R."/>
            <person name="Sondergaard T.E."/>
            <person name="Sorensen J.L."/>
            <person name="Fitzpatrick D.A."/>
            <person name="Frisvad J.C."/>
            <person name="Nielsen K.L."/>
        </authorList>
    </citation>
    <scope>NUCLEOTIDE SEQUENCE</scope>
    <source>
        <strain evidence="7">IBT 15450</strain>
    </source>
</reference>
<protein>
    <recommendedName>
        <fullName evidence="3">Probable 26S proteasome regulatory subunit p27</fullName>
    </recommendedName>
</protein>
<dbReference type="InterPro" id="IPR041489">
    <property type="entry name" value="PDZ_6"/>
</dbReference>
<dbReference type="AlphaFoldDB" id="A0AAD6IHX5"/>
<dbReference type="GO" id="GO:0005634">
    <property type="term" value="C:nucleus"/>
    <property type="evidence" value="ECO:0007669"/>
    <property type="project" value="TreeGrafter"/>
</dbReference>
<accession>A0AAD6IHX5</accession>
<evidence type="ECO:0000256" key="1">
    <source>
        <dbReference type="ARBA" id="ARBA00005256"/>
    </source>
</evidence>
<feature type="region of interest" description="Disordered" evidence="5">
    <location>
        <begin position="112"/>
        <end position="138"/>
    </location>
</feature>
<evidence type="ECO:0000256" key="4">
    <source>
        <dbReference type="SAM" id="Coils"/>
    </source>
</evidence>
<feature type="domain" description="PDZ" evidence="6">
    <location>
        <begin position="102"/>
        <end position="208"/>
    </location>
</feature>
<dbReference type="Gene3D" id="6.10.140.1710">
    <property type="match status" value="1"/>
</dbReference>
<sequence>MGIVMDDIHAPTVASGPSSGAVPRDLSKLSMTDLMQEKQRLEDELKALSAVLDSHGVRMTSSLTTFDGYPRDDIDIAQVRTTRVRIIHLRNDHKAVMEHLERGIHAHFASLQNTPDARPNTNGASAAPPAQPTAHPAVTASATPGAAFAKVNTVVPGSPADQAGLKAGDIIRSFGNVNWLNHERLSKVAETVQQNEGHPVSVKVSRTDSTGSGPATELDLQLTPRQNWGGRGLLGCHLVPL</sequence>
<keyword evidence="2" id="KW-0143">Chaperone</keyword>
<gene>
    <name evidence="7" type="ORF">N7460_001431</name>
</gene>
<dbReference type="Gene3D" id="2.30.42.10">
    <property type="match status" value="1"/>
</dbReference>
<dbReference type="Pfam" id="PF18265">
    <property type="entry name" value="Nas2_N"/>
    <property type="match status" value="1"/>
</dbReference>
<feature type="region of interest" description="Disordered" evidence="5">
    <location>
        <begin position="193"/>
        <end position="215"/>
    </location>
</feature>